<dbReference type="RefSeq" id="WP_092429602.1">
    <property type="nucleotide sequence ID" value="NZ_FNCL01000015.1"/>
</dbReference>
<dbReference type="EMBL" id="FOZW01000014">
    <property type="protein sequence ID" value="SFT19927.1"/>
    <property type="molecule type" value="Genomic_DNA"/>
</dbReference>
<organism evidence="1 2">
    <name type="scientific">Alloyangia pacifica</name>
    <dbReference type="NCBI Taxonomy" id="311180"/>
    <lineage>
        <taxon>Bacteria</taxon>
        <taxon>Pseudomonadati</taxon>
        <taxon>Pseudomonadota</taxon>
        <taxon>Alphaproteobacteria</taxon>
        <taxon>Rhodobacterales</taxon>
        <taxon>Roseobacteraceae</taxon>
        <taxon>Alloyangia</taxon>
    </lineage>
</organism>
<evidence type="ECO:0000313" key="1">
    <source>
        <dbReference type="EMBL" id="SFT19927.1"/>
    </source>
</evidence>
<sequence length="207" mass="21656">MAGSATNPGISPHTTSIAAHDILGAFETMRDDLGTMQQPGAALQVEFVIANDTELSWHLMGDALHAGEWLEEAMPPAMISRFQAVGATAQNIRGGVGASLGFRHDFQDPAAGTLSAFFIVFGASPGATADRVELYAGVLPKAALDGMAHDGDEFVLRVGEKLEDRGGSRRAQHTHITLGDLDLSLTATYSGAVTGVVELAITRTAQV</sequence>
<keyword evidence="2" id="KW-1185">Reference proteome</keyword>
<gene>
    <name evidence="1" type="ORF">SAMN04488050_11436</name>
</gene>
<dbReference type="AlphaFoldDB" id="A0A1I6W1Q3"/>
<dbReference type="OrthoDB" id="7832365at2"/>
<evidence type="ECO:0000313" key="2">
    <source>
        <dbReference type="Proteomes" id="UP000199392"/>
    </source>
</evidence>
<dbReference type="STRING" id="311180.SAMN04488050_11436"/>
<reference evidence="2" key="1">
    <citation type="submission" date="2016-10" db="EMBL/GenBank/DDBJ databases">
        <authorList>
            <person name="Varghese N."/>
            <person name="Submissions S."/>
        </authorList>
    </citation>
    <scope>NUCLEOTIDE SEQUENCE [LARGE SCALE GENOMIC DNA]</scope>
    <source>
        <strain evidence="2">DSM 26894</strain>
    </source>
</reference>
<dbReference type="Proteomes" id="UP000199392">
    <property type="component" value="Unassembled WGS sequence"/>
</dbReference>
<accession>A0A1I6W1Q3</accession>
<proteinExistence type="predicted"/>
<name>A0A1I6W1Q3_9RHOB</name>
<protein>
    <submittedName>
        <fullName evidence="1">Uncharacterized protein</fullName>
    </submittedName>
</protein>